<evidence type="ECO:0000313" key="2">
    <source>
        <dbReference type="EMBL" id="OGM81751.1"/>
    </source>
</evidence>
<sequence length="284" mass="30345">MKGLKTTFIVILSLLILTGVAFFLAGKFSPKPGGIRIETTPNSSVFINGSLVGETPYNDSFKAGTMILRLVPKGSGESLVPFETSITLEPGIETIVGRNFGTSEDNSSGYIISFQKTKAQTASLVVISQPTNAQVLVDGVSRGFSTYDISAIAPAKHTVTVKSPEYSDFSMTVNTLVGYRLTFYVKLGQGNIQENPSNSDSQKIKMNVVTILDTPTGYLRVRSEPGSAGEEIAQVKPGETFPYLDTDVSTGWIEIQYEASKSGLPSGIAGWISGSYATVSAEVR</sequence>
<dbReference type="Gene3D" id="2.30.30.40">
    <property type="entry name" value="SH3 Domains"/>
    <property type="match status" value="1"/>
</dbReference>
<dbReference type="PROSITE" id="PS51781">
    <property type="entry name" value="SH3B"/>
    <property type="match status" value="1"/>
</dbReference>
<comment type="caution">
    <text evidence="2">The sequence shown here is derived from an EMBL/GenBank/DDBJ whole genome shotgun (WGS) entry which is preliminary data.</text>
</comment>
<evidence type="ECO:0000313" key="3">
    <source>
        <dbReference type="Proteomes" id="UP000178937"/>
    </source>
</evidence>
<name>A0A1F8CZM9_9BACT</name>
<dbReference type="EMBL" id="MGIA01000006">
    <property type="protein sequence ID" value="OGM81751.1"/>
    <property type="molecule type" value="Genomic_DNA"/>
</dbReference>
<dbReference type="InterPro" id="IPR003646">
    <property type="entry name" value="SH3-like_bac-type"/>
</dbReference>
<dbReference type="AlphaFoldDB" id="A0A1F8CZM9"/>
<protein>
    <recommendedName>
        <fullName evidence="1">SH3b domain-containing protein</fullName>
    </recommendedName>
</protein>
<dbReference type="Pfam" id="PF08239">
    <property type="entry name" value="SH3_3"/>
    <property type="match status" value="1"/>
</dbReference>
<proteinExistence type="predicted"/>
<feature type="domain" description="SH3b" evidence="1">
    <location>
        <begin position="204"/>
        <end position="281"/>
    </location>
</feature>
<evidence type="ECO:0000259" key="1">
    <source>
        <dbReference type="PROSITE" id="PS51781"/>
    </source>
</evidence>
<organism evidence="2 3">
    <name type="scientific">Candidatus Woesebacteria bacterium RIFOXYB1_FULL_41_13</name>
    <dbReference type="NCBI Taxonomy" id="1802540"/>
    <lineage>
        <taxon>Bacteria</taxon>
        <taxon>Candidatus Woeseibacteriota</taxon>
    </lineage>
</organism>
<dbReference type="InterPro" id="IPR013229">
    <property type="entry name" value="PEGA"/>
</dbReference>
<gene>
    <name evidence="2" type="ORF">A2393_03015</name>
</gene>
<dbReference type="Proteomes" id="UP000178937">
    <property type="component" value="Unassembled WGS sequence"/>
</dbReference>
<dbReference type="STRING" id="1802540.A2393_03015"/>
<accession>A0A1F8CZM9</accession>
<reference evidence="2 3" key="1">
    <citation type="journal article" date="2016" name="Nat. Commun.">
        <title>Thousands of microbial genomes shed light on interconnected biogeochemical processes in an aquifer system.</title>
        <authorList>
            <person name="Anantharaman K."/>
            <person name="Brown C.T."/>
            <person name="Hug L.A."/>
            <person name="Sharon I."/>
            <person name="Castelle C.J."/>
            <person name="Probst A.J."/>
            <person name="Thomas B.C."/>
            <person name="Singh A."/>
            <person name="Wilkins M.J."/>
            <person name="Karaoz U."/>
            <person name="Brodie E.L."/>
            <person name="Williams K.H."/>
            <person name="Hubbard S.S."/>
            <person name="Banfield J.F."/>
        </authorList>
    </citation>
    <scope>NUCLEOTIDE SEQUENCE [LARGE SCALE GENOMIC DNA]</scope>
</reference>
<dbReference type="Pfam" id="PF08308">
    <property type="entry name" value="PEGA"/>
    <property type="match status" value="1"/>
</dbReference>